<organism evidence="1">
    <name type="scientific">Aureoumbra lagunensis</name>
    <dbReference type="NCBI Taxonomy" id="44058"/>
    <lineage>
        <taxon>Eukaryota</taxon>
        <taxon>Sar</taxon>
        <taxon>Stramenopiles</taxon>
        <taxon>Ochrophyta</taxon>
        <taxon>Pelagophyceae</taxon>
        <taxon>Pelagomonadales</taxon>
        <taxon>Aureoumbra</taxon>
    </lineage>
</organism>
<dbReference type="EMBL" id="HBIJ01005318">
    <property type="protein sequence ID" value="CAE0363010.1"/>
    <property type="molecule type" value="Transcribed_RNA"/>
</dbReference>
<sequence>MLSFVCALAGRVVAVVTRFVLNRILRKYLKEKLGRVTVHLTQCKIDFNRIVLEGDIVSVYFPGIKSCQISNLEVGFVRKGLVIRLRGLVVQAKNKSDAIRESNTLTTEIKHRAALGLWKRIKTEIILIESQIILYKKRDDILLRTHLGSARMLLENGFVKPCKLSFEDVHISTNNGVKLVLDRGYIQAVEDFRVARIIIDPNAATLTLSNGHEEDFDLTAKILNLRLDIWLWDQAFEVAISAIRTVDAFDLPHFCRLNTGRIRLRLDIQLNEIVLESQDTTSLTINLNDAPLLRRWYRDLFPDHNRNFTNASSSTLFDHLLIKFPRLEAQFEFEERDQFCIAFIEPRFEHRRLSLSKVIVHSGAELDLILSGNVKAQSQSLEFDTLSLGLDDWNSIDNVINRSRKLLALFQLVVRSESNVTSSITAEQAPFQIRCGNAKFSVSDDTAIFSELEYNFDGETDILLATGLQIVVSGFIQMYTRRATQTAVVDDESDAANAERGRDMALELSRKRCGGGAIAAALRRVSATIKRTSESDNKAHCSSEPTLCSRSNTNSKDFSFSDLRMYLALYDSKLEYEAVETCVTAKLSLGFARLATTLTEHSAVCSTRVRDLELDLAKYGLDASIATLDVLDAVAKLDQRTNSSLNIELGTLRTYACHDSLKAFFDLVDDVAQHIGSVRGNTDSSHHQDKEEEHRCNITTCENLEFFVQNPDAEQEGKEIETTSIWEEKEIETTTAGAKIVVVEDYLGSIDVSSRRRSNENVDTLKNIKRNFDDSLEMELTESSLRNLDDIDQDEESVSSFVDDEDFAEPKAGWYSGEFDTSTLVKDHVQRPLRSQSEDDGFFSAGR</sequence>
<gene>
    <name evidence="1" type="ORF">ALAG00032_LOCUS3751</name>
</gene>
<evidence type="ECO:0000313" key="1">
    <source>
        <dbReference type="EMBL" id="CAE0363010.1"/>
    </source>
</evidence>
<proteinExistence type="predicted"/>
<protein>
    <submittedName>
        <fullName evidence="1">Uncharacterized protein</fullName>
    </submittedName>
</protein>
<name>A0A7S3JRW9_9STRA</name>
<reference evidence="1" key="1">
    <citation type="submission" date="2021-01" db="EMBL/GenBank/DDBJ databases">
        <authorList>
            <person name="Corre E."/>
            <person name="Pelletier E."/>
            <person name="Niang G."/>
            <person name="Scheremetjew M."/>
            <person name="Finn R."/>
            <person name="Kale V."/>
            <person name="Holt S."/>
            <person name="Cochrane G."/>
            <person name="Meng A."/>
            <person name="Brown T."/>
            <person name="Cohen L."/>
        </authorList>
    </citation>
    <scope>NUCLEOTIDE SEQUENCE</scope>
    <source>
        <strain evidence="1">CCMP1510</strain>
    </source>
</reference>
<dbReference type="AlphaFoldDB" id="A0A7S3JRW9"/>
<accession>A0A7S3JRW9</accession>